<dbReference type="Gene3D" id="3.40.50.720">
    <property type="entry name" value="NAD(P)-binding Rossmann-like Domain"/>
    <property type="match status" value="1"/>
</dbReference>
<name>A0A150LDP9_9BACI</name>
<protein>
    <recommendedName>
        <fullName evidence="1">Thioester reductase (TE) domain-containing protein</fullName>
    </recommendedName>
</protein>
<dbReference type="PATRIC" id="fig|301148.3.peg.1577"/>
<gene>
    <name evidence="2" type="ORF">B4135_3540</name>
</gene>
<proteinExistence type="predicted"/>
<evidence type="ECO:0000259" key="1">
    <source>
        <dbReference type="Pfam" id="PF07993"/>
    </source>
</evidence>
<dbReference type="AlphaFoldDB" id="A0A150LDP9"/>
<dbReference type="STRING" id="301148.B4135_3540"/>
<feature type="domain" description="Thioester reductase (TE)" evidence="1">
    <location>
        <begin position="10"/>
        <end position="245"/>
    </location>
</feature>
<organism evidence="2 3">
    <name type="scientific">Caldibacillus debilis</name>
    <dbReference type="NCBI Taxonomy" id="301148"/>
    <lineage>
        <taxon>Bacteria</taxon>
        <taxon>Bacillati</taxon>
        <taxon>Bacillota</taxon>
        <taxon>Bacilli</taxon>
        <taxon>Bacillales</taxon>
        <taxon>Bacillaceae</taxon>
        <taxon>Caldibacillus</taxon>
    </lineage>
</organism>
<sequence length="367" mass="41898">MEMGNVYFFTGFPGFISNRLLAKLLERKEAPEAIYALVLPEMTEKAESQRQNLLKMTGFPGEKFLVITGDITRKGLGIDPDVQEKLAETVTHVFHLAAIYDLAVPKDIAYKVNVEGTRNVNDWVRGLKSLRRYVYFSTAYVAGKREGVLYEHELVRPPAFKNYYEETKYEAEVLVDALKREVPLTIIRPGIVKGHSQNGETSKFDGPYFILNLIDRLRFLPIFPGIGNTEAVVNLVPVDFIVDAVLYLSHAKTGEGKTYHLTDPRPYKVREVYAMILKEMLGKTPKGRIPLPVLRAALSVPLIRRWLRTEKEVTDYFTWMGNFDSSQAQKDLGEAGIRCPDLKTQIPAMVKFYLENKNNEQYQLNIR</sequence>
<comment type="caution">
    <text evidence="2">The sequence shown here is derived from an EMBL/GenBank/DDBJ whole genome shotgun (WGS) entry which is preliminary data.</text>
</comment>
<dbReference type="SUPFAM" id="SSF51735">
    <property type="entry name" value="NAD(P)-binding Rossmann-fold domains"/>
    <property type="match status" value="1"/>
</dbReference>
<dbReference type="PANTHER" id="PTHR11011">
    <property type="entry name" value="MALE STERILITY PROTEIN 2-RELATED"/>
    <property type="match status" value="1"/>
</dbReference>
<dbReference type="InterPro" id="IPR036291">
    <property type="entry name" value="NAD(P)-bd_dom_sf"/>
</dbReference>
<evidence type="ECO:0000313" key="3">
    <source>
        <dbReference type="Proteomes" id="UP000075683"/>
    </source>
</evidence>
<dbReference type="Pfam" id="PF07993">
    <property type="entry name" value="NAD_binding_4"/>
    <property type="match status" value="1"/>
</dbReference>
<dbReference type="InterPro" id="IPR026055">
    <property type="entry name" value="FAR"/>
</dbReference>
<dbReference type="GO" id="GO:0080019">
    <property type="term" value="F:alcohol-forming very long-chain fatty acyl-CoA reductase activity"/>
    <property type="evidence" value="ECO:0007669"/>
    <property type="project" value="InterPro"/>
</dbReference>
<dbReference type="CDD" id="cd05263">
    <property type="entry name" value="MupV_like_SDR_e"/>
    <property type="match status" value="1"/>
</dbReference>
<dbReference type="InterPro" id="IPR013120">
    <property type="entry name" value="FAR_NAD-bd"/>
</dbReference>
<evidence type="ECO:0000313" key="2">
    <source>
        <dbReference type="EMBL" id="KYD10365.1"/>
    </source>
</evidence>
<dbReference type="Proteomes" id="UP000075683">
    <property type="component" value="Unassembled WGS sequence"/>
</dbReference>
<accession>A0A150LDP9</accession>
<dbReference type="EMBL" id="LQYT01000119">
    <property type="protein sequence ID" value="KYD10365.1"/>
    <property type="molecule type" value="Genomic_DNA"/>
</dbReference>
<reference evidence="2 3" key="1">
    <citation type="submission" date="2016-01" db="EMBL/GenBank/DDBJ databases">
        <title>Draft Genome Sequences of Seven Thermophilic Sporeformers Isolated from Foods.</title>
        <authorList>
            <person name="Berendsen E.M."/>
            <person name="Wells-Bennik M.H."/>
            <person name="Krawcyk A.O."/>
            <person name="De Jong A."/>
            <person name="Holsappel S."/>
            <person name="Eijlander R.T."/>
            <person name="Kuipers O.P."/>
        </authorList>
    </citation>
    <scope>NUCLEOTIDE SEQUENCE [LARGE SCALE GENOMIC DNA]</scope>
    <source>
        <strain evidence="2 3">B4135</strain>
    </source>
</reference>